<feature type="transmembrane region" description="Helical" evidence="18">
    <location>
        <begin position="97"/>
        <end position="117"/>
    </location>
</feature>
<feature type="domain" description="UmuC" evidence="19">
    <location>
        <begin position="860"/>
        <end position="1039"/>
    </location>
</feature>
<dbReference type="GO" id="GO:0008270">
    <property type="term" value="F:zinc ion binding"/>
    <property type="evidence" value="ECO:0007669"/>
    <property type="project" value="UniProtKB-KW"/>
</dbReference>
<dbReference type="Pfam" id="PF11799">
    <property type="entry name" value="IMS_C"/>
    <property type="match status" value="1"/>
</dbReference>
<dbReference type="eggNOG" id="KOG1341">
    <property type="taxonomic scope" value="Eukaryota"/>
</dbReference>
<dbReference type="GO" id="GO:0003887">
    <property type="term" value="F:DNA-directed DNA polymerase activity"/>
    <property type="evidence" value="ECO:0007669"/>
    <property type="project" value="InterPro"/>
</dbReference>
<keyword evidence="10" id="KW-0862">Zinc</keyword>
<dbReference type="InterPro" id="IPR043128">
    <property type="entry name" value="Rev_trsase/Diguanyl_cyclase"/>
</dbReference>
<evidence type="ECO:0000256" key="18">
    <source>
        <dbReference type="SAM" id="Phobius"/>
    </source>
</evidence>
<dbReference type="GO" id="GO:0005739">
    <property type="term" value="C:mitochondrion"/>
    <property type="evidence" value="ECO:0007669"/>
    <property type="project" value="UniProtKB-SubCell"/>
</dbReference>
<feature type="transmembrane region" description="Helical" evidence="18">
    <location>
        <begin position="38"/>
        <end position="57"/>
    </location>
</feature>
<keyword evidence="15 18" id="KW-0472">Membrane</keyword>
<dbReference type="Gene3D" id="3.30.160.60">
    <property type="entry name" value="Classic Zinc Finger"/>
    <property type="match status" value="1"/>
</dbReference>
<keyword evidence="16" id="KW-0234">DNA repair</keyword>
<comment type="subcellular location">
    <subcellularLocation>
        <location evidence="1">Membrane</location>
        <topology evidence="1">Multi-pass membrane protein</topology>
    </subcellularLocation>
    <subcellularLocation>
        <location evidence="2">Mitochondrion</location>
    </subcellularLocation>
</comment>
<keyword evidence="14" id="KW-0496">Mitochondrion</keyword>
<keyword evidence="13" id="KW-0406">Ion transport</keyword>
<dbReference type="InterPro" id="IPR022880">
    <property type="entry name" value="DNApol_IV"/>
</dbReference>
<evidence type="ECO:0000256" key="17">
    <source>
        <dbReference type="SAM" id="MobiDB-lite"/>
    </source>
</evidence>
<dbReference type="PANTHER" id="PTHR31064">
    <property type="entry name" value="POTASSIUM TRANSPORT PROTEIN DDB_G0292412-RELATED"/>
    <property type="match status" value="1"/>
</dbReference>
<dbReference type="SMART" id="SM00734">
    <property type="entry name" value="ZnF_Rad18"/>
    <property type="match status" value="1"/>
</dbReference>
<dbReference type="SUPFAM" id="SSF100879">
    <property type="entry name" value="Lesion bypass DNA polymerase (Y-family), little finger domain"/>
    <property type="match status" value="1"/>
</dbReference>
<evidence type="ECO:0000256" key="7">
    <source>
        <dbReference type="ARBA" id="ARBA00022723"/>
    </source>
</evidence>
<dbReference type="GO" id="GO:0140107">
    <property type="term" value="F:high-affinity potassium ion transmembrane transporter activity"/>
    <property type="evidence" value="ECO:0007669"/>
    <property type="project" value="TreeGrafter"/>
</dbReference>
<sequence>MPVKNMPPSRPAFAARHPRLTAVAGVARSLLPPLDFITIHYAYFIVTPLVFSLIFWGSSTPALSISYTDSLFLVVSAMTESGLNTVNLSQMTTWQQAILFLLIILGSSIWVSIWTVAFRRHVFELRFDTIVSADRERRMLRNCPATTAPPNPRSWGRIASIFYKGQGKIRCNADILPLSALSTSPPAKGDSSPDIQVSVRRMEQLDAGVTRTTALESGTTASGHISFADRQKATSSSGACTPQTDRKAARRLALSTHRGSTIADEKHDGVFDGSASFLSGHPIGRNAQFHGLTREEREELGGCEYRALKLLCVIVPLYFVLWQVLGCIALGAWINCHMASTATANGINPWWLGIFNGASAFNNSGMSLLDANMVPFQNAYFVLITMGMMILAGNTAYPVLLRLILWSGLKIANRATRHDQLSETKETVKFILQYPRRVYTNLFPARPTWWLLFMILLLNCIDWVAFELMNLGNPLVDNIPTGPRILDGLFQAIAVRSGGFYIVPMSEVYIGLQVLYVIMMYISVYPVVITMRHSNVYEERSLGIYYDDPSVAAAQGDASSEDGRDASKSPFHEIGRAIGRAFMPWHRAGVAPQATHKGQTNETRISFISQQIHGQLAHDLWLLVLAVLVITTIETSHFLADPVSNSVFNVIFEVVSAYGCVGISMGVPNAAYSFSGGWHSASKIVLCLVMIRGRHRGLPVALDRAVRLPGEQLHRDEEEDYHIRRSQNIPAEETGKLVGTVATGSSADSTEPKTILSVPSDSLEHGSLKYSLLGPSLLKAGQETVDQAKLPQVSDIIYNASKGSKYFDREEERDKVLSSKIEQILAKKARLERLDLSHDLRIVDGLVAQYEASRDLSQYIVHVDCDAFYAAVELLDRPELADVPFAVGGGVLTTCNYAARKFGCRSGMAGFVAKKLCPQLVLLKPDFTKYTAKAQEIRQILADYDPRFESASIDEAYLNVTQYCAENGMEPAAAVEKLRLEVAEQTKVTVSAGIAANTRLAKICSNMNKPNGQYVLPNDRTAILEFMADLPCRKVNGVGRVFERELAAVGVKTCGDVYKHRMFLSRLFGEKACSFLVEAHLGLGRTRVQPAEDYERKSVGTESTFSSMSDPSELRHKLQLIAGELEKDLQRASCKGRTLVLKVKLHTFEVYTRQSIVPRAIHLADDLYNFALPMLTKLEQEMPGMTLRLMGLRCTHLVSTKRPDAIAFFGIKPSSGSAVSGGSSIPVTPVARGAGEEADELAGAGGEWEVWPGEEFGGQEMPTSTGGSDVLSNSHEDPHPHIGTGDTAAIFAPTVSSPVPLSRLNIPNPIGSNTTVRAVSPEEWWSCPVCLRPQAADERQFNSHIDSCLSRRTILEAVQESGMGGQAPAESARLSPEKRNTGLGPEKKRGRPTANATVGKDPRQKKICFRSL</sequence>
<evidence type="ECO:0000256" key="10">
    <source>
        <dbReference type="ARBA" id="ARBA00022833"/>
    </source>
</evidence>
<keyword evidence="12 18" id="KW-1133">Transmembrane helix</keyword>
<dbReference type="InterPro" id="IPR051143">
    <property type="entry name" value="TrkH_K-transport"/>
</dbReference>
<dbReference type="InterPro" id="IPR036775">
    <property type="entry name" value="DNA_pol_Y-fam_lit_finger_sf"/>
</dbReference>
<evidence type="ECO:0000313" key="20">
    <source>
        <dbReference type="EMBL" id="EPE04669.1"/>
    </source>
</evidence>
<dbReference type="PANTHER" id="PTHR31064:SF37">
    <property type="entry name" value="TRANSPORTER, PUTATIVE (EUROFUNG)-RELATED"/>
    <property type="match status" value="1"/>
</dbReference>
<evidence type="ECO:0000256" key="16">
    <source>
        <dbReference type="ARBA" id="ARBA00023204"/>
    </source>
</evidence>
<dbReference type="NCBIfam" id="NF002677">
    <property type="entry name" value="PRK02406.1"/>
    <property type="match status" value="1"/>
</dbReference>
<dbReference type="FunFam" id="1.10.150.810:FF:000003">
    <property type="entry name" value="DNA polymerase kappa subunit"/>
    <property type="match status" value="1"/>
</dbReference>
<keyword evidence="7" id="KW-0479">Metal-binding</keyword>
<dbReference type="GO" id="GO:0006281">
    <property type="term" value="P:DNA repair"/>
    <property type="evidence" value="ECO:0007669"/>
    <property type="project" value="UniProtKB-KW"/>
</dbReference>
<dbReference type="GO" id="GO:0030007">
    <property type="term" value="P:intracellular potassium ion homeostasis"/>
    <property type="evidence" value="ECO:0007669"/>
    <property type="project" value="TreeGrafter"/>
</dbReference>
<dbReference type="Proteomes" id="UP000016923">
    <property type="component" value="Unassembled WGS sequence"/>
</dbReference>
<dbReference type="Pfam" id="PF00817">
    <property type="entry name" value="IMS"/>
    <property type="match status" value="1"/>
</dbReference>
<dbReference type="FunFam" id="3.30.70.270:FF:000014">
    <property type="entry name" value="DNA polymerase kappa subunit"/>
    <property type="match status" value="1"/>
</dbReference>
<feature type="transmembrane region" description="Helical" evidence="18">
    <location>
        <begin position="508"/>
        <end position="528"/>
    </location>
</feature>
<protein>
    <recommendedName>
        <fullName evidence="3">DNA polymerase kappa</fullName>
    </recommendedName>
</protein>
<dbReference type="FunFam" id="3.30.1490.100:FF:000010">
    <property type="entry name" value="DNA-directed polymerase kappa"/>
    <property type="match status" value="1"/>
</dbReference>
<dbReference type="Gene3D" id="3.30.70.270">
    <property type="match status" value="1"/>
</dbReference>
<evidence type="ECO:0000313" key="21">
    <source>
        <dbReference type="Proteomes" id="UP000016923"/>
    </source>
</evidence>
<dbReference type="FunFam" id="3.40.1170.60:FF:000012">
    <property type="entry name" value="Putative DNA-directed polymerase kappa"/>
    <property type="match status" value="1"/>
</dbReference>
<dbReference type="GO" id="GO:0003684">
    <property type="term" value="F:damaged DNA binding"/>
    <property type="evidence" value="ECO:0007669"/>
    <property type="project" value="InterPro"/>
</dbReference>
<dbReference type="Gene3D" id="3.30.1490.100">
    <property type="entry name" value="DNA polymerase, Y-family, little finger domain"/>
    <property type="match status" value="1"/>
</dbReference>
<dbReference type="InterPro" id="IPR043502">
    <property type="entry name" value="DNA/RNA_pol_sf"/>
</dbReference>
<dbReference type="Pfam" id="PF02386">
    <property type="entry name" value="TrkH"/>
    <property type="match status" value="1"/>
</dbReference>
<dbReference type="InterPro" id="IPR004773">
    <property type="entry name" value="K/Na_transp_Trk1/HKT1"/>
</dbReference>
<dbReference type="OrthoDB" id="1747274at2759"/>
<keyword evidence="11" id="KW-0630">Potassium</keyword>
<dbReference type="Gene3D" id="3.40.1170.60">
    <property type="match status" value="1"/>
</dbReference>
<dbReference type="GO" id="GO:0070987">
    <property type="term" value="P:error-free translesion synthesis"/>
    <property type="evidence" value="ECO:0007669"/>
    <property type="project" value="UniProtKB-ARBA"/>
</dbReference>
<keyword evidence="5" id="KW-0633">Potassium transport</keyword>
<name>S3BTU4_OPHP1</name>
<dbReference type="SUPFAM" id="SSF56672">
    <property type="entry name" value="DNA/RNA polymerases"/>
    <property type="match status" value="1"/>
</dbReference>
<dbReference type="InterPro" id="IPR006642">
    <property type="entry name" value="Rad18_UBZ4"/>
</dbReference>
<evidence type="ECO:0000256" key="6">
    <source>
        <dbReference type="ARBA" id="ARBA00022692"/>
    </source>
</evidence>
<dbReference type="HOGENOM" id="CLU_253588_0_0_1"/>
<dbReference type="CDD" id="cd03586">
    <property type="entry name" value="PolY_Pol_IV_kappa"/>
    <property type="match status" value="1"/>
</dbReference>
<evidence type="ECO:0000256" key="3">
    <source>
        <dbReference type="ARBA" id="ARBA00016178"/>
    </source>
</evidence>
<proteinExistence type="predicted"/>
<evidence type="ECO:0000256" key="13">
    <source>
        <dbReference type="ARBA" id="ARBA00023065"/>
    </source>
</evidence>
<keyword evidence="6 18" id="KW-0812">Transmembrane</keyword>
<keyword evidence="9" id="KW-0863">Zinc-finger</keyword>
<evidence type="ECO:0000256" key="12">
    <source>
        <dbReference type="ARBA" id="ARBA00022989"/>
    </source>
</evidence>
<evidence type="ECO:0000256" key="8">
    <source>
        <dbReference type="ARBA" id="ARBA00022763"/>
    </source>
</evidence>
<evidence type="ECO:0000256" key="14">
    <source>
        <dbReference type="ARBA" id="ARBA00023128"/>
    </source>
</evidence>
<dbReference type="STRING" id="1262450.S3BTU4"/>
<accession>S3BTU4</accession>
<dbReference type="InterPro" id="IPR003445">
    <property type="entry name" value="Cat_transpt"/>
</dbReference>
<feature type="compositionally biased region" description="Basic residues" evidence="17">
    <location>
        <begin position="1403"/>
        <end position="1412"/>
    </location>
</feature>
<evidence type="ECO:0000259" key="19">
    <source>
        <dbReference type="PROSITE" id="PS50173"/>
    </source>
</evidence>
<evidence type="ECO:0000256" key="1">
    <source>
        <dbReference type="ARBA" id="ARBA00004141"/>
    </source>
</evidence>
<keyword evidence="8" id="KW-0227">DNA damage</keyword>
<evidence type="ECO:0000256" key="4">
    <source>
        <dbReference type="ARBA" id="ARBA00022448"/>
    </source>
</evidence>
<feature type="transmembrane region" description="Helical" evidence="18">
    <location>
        <begin position="620"/>
        <end position="640"/>
    </location>
</feature>
<dbReference type="PROSITE" id="PS50173">
    <property type="entry name" value="UMUC"/>
    <property type="match status" value="1"/>
</dbReference>
<feature type="transmembrane region" description="Helical" evidence="18">
    <location>
        <begin position="379"/>
        <end position="405"/>
    </location>
</feature>
<dbReference type="EMBL" id="KE148159">
    <property type="protein sequence ID" value="EPE04669.1"/>
    <property type="molecule type" value="Genomic_DNA"/>
</dbReference>
<feature type="region of interest" description="Disordered" evidence="17">
    <location>
        <begin position="1360"/>
        <end position="1412"/>
    </location>
</feature>
<gene>
    <name evidence="20" type="ORF">F503_06218</name>
</gene>
<feature type="transmembrane region" description="Helical" evidence="18">
    <location>
        <begin position="310"/>
        <end position="334"/>
    </location>
</feature>
<evidence type="ECO:0000256" key="11">
    <source>
        <dbReference type="ARBA" id="ARBA00022958"/>
    </source>
</evidence>
<keyword evidence="21" id="KW-1185">Reference proteome</keyword>
<dbReference type="GO" id="GO:1990573">
    <property type="term" value="P:potassium ion import across plasma membrane"/>
    <property type="evidence" value="ECO:0007669"/>
    <property type="project" value="TreeGrafter"/>
</dbReference>
<evidence type="ECO:0000256" key="5">
    <source>
        <dbReference type="ARBA" id="ARBA00022538"/>
    </source>
</evidence>
<dbReference type="NCBIfam" id="TIGR00934">
    <property type="entry name" value="2a38euk"/>
    <property type="match status" value="1"/>
</dbReference>
<dbReference type="VEuPathDB" id="FungiDB:F503_06218"/>
<keyword evidence="4" id="KW-0813">Transport</keyword>
<reference evidence="20 21" key="1">
    <citation type="journal article" date="2013" name="BMC Genomics">
        <title>The genome and transcriptome of the pine saprophyte Ophiostoma piceae, and a comparison with the bark beetle-associated pine pathogen Grosmannia clavigera.</title>
        <authorList>
            <person name="Haridas S."/>
            <person name="Wang Y."/>
            <person name="Lim L."/>
            <person name="Massoumi Alamouti S."/>
            <person name="Jackman S."/>
            <person name="Docking R."/>
            <person name="Robertson G."/>
            <person name="Birol I."/>
            <person name="Bohlmann J."/>
            <person name="Breuil C."/>
        </authorList>
    </citation>
    <scope>NUCLEOTIDE SEQUENCE [LARGE SCALE GENOMIC DNA]</scope>
    <source>
        <strain evidence="20 21">UAMH 11346</strain>
    </source>
</reference>
<feature type="transmembrane region" description="Helical" evidence="18">
    <location>
        <begin position="449"/>
        <end position="466"/>
    </location>
</feature>
<organism evidence="20 21">
    <name type="scientific">Ophiostoma piceae (strain UAMH 11346)</name>
    <name type="common">Sap stain fungus</name>
    <dbReference type="NCBI Taxonomy" id="1262450"/>
    <lineage>
        <taxon>Eukaryota</taxon>
        <taxon>Fungi</taxon>
        <taxon>Dikarya</taxon>
        <taxon>Ascomycota</taxon>
        <taxon>Pezizomycotina</taxon>
        <taxon>Sordariomycetes</taxon>
        <taxon>Sordariomycetidae</taxon>
        <taxon>Ophiostomatales</taxon>
        <taxon>Ophiostomataceae</taxon>
        <taxon>Ophiostoma</taxon>
    </lineage>
</organism>
<evidence type="ECO:0000256" key="9">
    <source>
        <dbReference type="ARBA" id="ARBA00022771"/>
    </source>
</evidence>
<dbReference type="eggNOG" id="KOG2094">
    <property type="taxonomic scope" value="Eukaryota"/>
</dbReference>
<dbReference type="InterPro" id="IPR017961">
    <property type="entry name" value="DNA_pol_Y-fam_little_finger"/>
</dbReference>
<dbReference type="InterPro" id="IPR001126">
    <property type="entry name" value="UmuC"/>
</dbReference>
<evidence type="ECO:0000256" key="2">
    <source>
        <dbReference type="ARBA" id="ARBA00004173"/>
    </source>
</evidence>
<dbReference type="Gene3D" id="1.10.150.20">
    <property type="entry name" value="5' to 3' exonuclease, C-terminal subdomain"/>
    <property type="match status" value="1"/>
</dbReference>
<evidence type="ECO:0000256" key="15">
    <source>
        <dbReference type="ARBA" id="ARBA00023136"/>
    </source>
</evidence>
<dbReference type="Gene3D" id="1.10.150.810">
    <property type="match status" value="1"/>
</dbReference>
<dbReference type="GO" id="GO:0005886">
    <property type="term" value="C:plasma membrane"/>
    <property type="evidence" value="ECO:0007669"/>
    <property type="project" value="TreeGrafter"/>
</dbReference>